<proteinExistence type="predicted"/>
<reference evidence="1 2" key="1">
    <citation type="submission" date="2016-10" db="EMBL/GenBank/DDBJ databases">
        <authorList>
            <person name="de Groot N.N."/>
        </authorList>
    </citation>
    <scope>NUCLEOTIDE SEQUENCE [LARGE SCALE GENOMIC DNA]</scope>
    <source>
        <strain evidence="1 2">DSM 21799</strain>
    </source>
</reference>
<organism evidence="1 2">
    <name type="scientific">Paramicrobacterium humi</name>
    <dbReference type="NCBI Taxonomy" id="640635"/>
    <lineage>
        <taxon>Bacteria</taxon>
        <taxon>Bacillati</taxon>
        <taxon>Actinomycetota</taxon>
        <taxon>Actinomycetes</taxon>
        <taxon>Micrococcales</taxon>
        <taxon>Microbacteriaceae</taxon>
        <taxon>Paramicrobacterium</taxon>
    </lineage>
</organism>
<dbReference type="AlphaFoldDB" id="A0A1H4KBD3"/>
<dbReference type="Proteomes" id="UP000199183">
    <property type="component" value="Unassembled WGS sequence"/>
</dbReference>
<protein>
    <submittedName>
        <fullName evidence="1">Uncharacterized protein</fullName>
    </submittedName>
</protein>
<dbReference type="EMBL" id="FNRY01000001">
    <property type="protein sequence ID" value="SEB55338.1"/>
    <property type="molecule type" value="Genomic_DNA"/>
</dbReference>
<dbReference type="RefSeq" id="WP_143033968.1">
    <property type="nucleotide sequence ID" value="NZ_FNRY01000001.1"/>
</dbReference>
<keyword evidence="2" id="KW-1185">Reference proteome</keyword>
<sequence length="297" mass="33267">MTRHSAFGIANALGVDERAALEARIVHATRQGADLKRIVDRWVSGTTFTTRTSLLGPNGTGFNVYVEMSRPHPHDRWATIASSMAHASRAALDNLNDRLFARFANGSYDRQRISFPITTNGREWRKWRQAHRALPAWIIERYEAVQPWPDKVGHHYVGLAGLQWYDNKDKHVWLQGISLAPTEFIGSGQFDIEGLDPIPEIEVDAHDVFISHGQTRVHVATVSTQRRLVNVGAIGGQEIVPVLHFHIDGGDGVDRTYTLTEMVEIPKRVRYVLDYVDGNAGALAWFQSKPRIGDSSS</sequence>
<evidence type="ECO:0000313" key="2">
    <source>
        <dbReference type="Proteomes" id="UP000199183"/>
    </source>
</evidence>
<evidence type="ECO:0000313" key="1">
    <source>
        <dbReference type="EMBL" id="SEB55338.1"/>
    </source>
</evidence>
<accession>A0A1H4KBD3</accession>
<dbReference type="OrthoDB" id="5038287at2"/>
<gene>
    <name evidence="1" type="ORF">SAMN04489806_1085</name>
</gene>
<name>A0A1H4KBD3_9MICO</name>